<organism evidence="2 3">
    <name type="scientific">Mycena citricolor</name>
    <dbReference type="NCBI Taxonomy" id="2018698"/>
    <lineage>
        <taxon>Eukaryota</taxon>
        <taxon>Fungi</taxon>
        <taxon>Dikarya</taxon>
        <taxon>Basidiomycota</taxon>
        <taxon>Agaricomycotina</taxon>
        <taxon>Agaricomycetes</taxon>
        <taxon>Agaricomycetidae</taxon>
        <taxon>Agaricales</taxon>
        <taxon>Marasmiineae</taxon>
        <taxon>Mycenaceae</taxon>
        <taxon>Mycena</taxon>
    </lineage>
</organism>
<feature type="compositionally biased region" description="Low complexity" evidence="1">
    <location>
        <begin position="587"/>
        <end position="600"/>
    </location>
</feature>
<feature type="region of interest" description="Disordered" evidence="1">
    <location>
        <begin position="1"/>
        <end position="121"/>
    </location>
</feature>
<feature type="compositionally biased region" description="Polar residues" evidence="1">
    <location>
        <begin position="670"/>
        <end position="682"/>
    </location>
</feature>
<protein>
    <submittedName>
        <fullName evidence="2">Uncharacterized protein</fullName>
    </submittedName>
</protein>
<keyword evidence="3" id="KW-1185">Reference proteome</keyword>
<name>A0AAD2Q5C5_9AGAR</name>
<feature type="compositionally biased region" description="Polar residues" evidence="1">
    <location>
        <begin position="537"/>
        <end position="556"/>
    </location>
</feature>
<sequence length="716" mass="76545">MSRGTRPQLFLEDLDSFPAPPTFIPPSPSTPSNPPPSKPPAQPLPPVPGPSRISDTDTLLFLNSTGQSRSRRSSKLSFRDVGENNRDSFASNRSSLLSVSLDPSSQRSSPVTPNSATQSPQRHSLVFAIRENLDSQEHLLDAPLLRGLQKAPLDDDNVLDDVPPIMPASVASVLSSSAGRNVPRLKSPRAAGRRRESIALSSVALPEDDNDSDVDLALPAVLPHPRKPLESPSVVDPRAPSPDITSIIAATPRPRLSSVSGKRTSDEDDFIDDYGQPRNSVYSTRSQNGEDFAFGFPQDHEMQSVAEESEISGLPWDEANDSEDSDLDLHTSLPQLMLHHGYLSPRSKLLTSSKPFPASSSSASLRSNASSASQLPRDSRDTPYRRVRHRDGKTLRGGIGLTTGLGWSDSEDEDAPSALTKRLSQLDLKNGGLSRSASRSSLRSTASGRRSSSFSTSTYGVPFSRSTSFSSAAGFSRSVSGLRRTQSEHDDSATDTDEFGMIQARPRRKSGPGGAPPTSWTGPRRSDPPAMPRYRSRPSSLLTDESAETTYTTDAGSSPLLRTKSRVLRVMAADKEKPLPHTPARLSQSVSSVPSSPRSQMRPLRLQTRSSLGSGGGADRSPVPVPSVRESTSTMSIHSTRTSASGSLLSPSSSGSGFAYARAPSPYRSMPTTPASESTPNSGLARPKPRTGTGMSYRNSSYGASGIGRGRKVVAL</sequence>
<feature type="region of interest" description="Disordered" evidence="1">
    <location>
        <begin position="223"/>
        <end position="328"/>
    </location>
</feature>
<comment type="caution">
    <text evidence="2">The sequence shown here is derived from an EMBL/GenBank/DDBJ whole genome shotgun (WGS) entry which is preliminary data.</text>
</comment>
<dbReference type="EMBL" id="CAVNYO010000421">
    <property type="protein sequence ID" value="CAK5277958.1"/>
    <property type="molecule type" value="Genomic_DNA"/>
</dbReference>
<feature type="compositionally biased region" description="Low complexity" evidence="1">
    <location>
        <begin position="643"/>
        <end position="657"/>
    </location>
</feature>
<gene>
    <name evidence="2" type="ORF">MYCIT1_LOCUS27135</name>
</gene>
<evidence type="ECO:0000313" key="3">
    <source>
        <dbReference type="Proteomes" id="UP001295794"/>
    </source>
</evidence>
<feature type="compositionally biased region" description="Polar residues" evidence="1">
    <location>
        <begin position="464"/>
        <end position="479"/>
    </location>
</feature>
<feature type="compositionally biased region" description="Polar residues" evidence="1">
    <location>
        <begin position="693"/>
        <end position="703"/>
    </location>
</feature>
<accession>A0AAD2Q5C5</accession>
<dbReference type="AlphaFoldDB" id="A0AAD2Q5C5"/>
<feature type="compositionally biased region" description="Basic and acidic residues" evidence="1">
    <location>
        <begin position="77"/>
        <end position="86"/>
    </location>
</feature>
<feature type="region of interest" description="Disordered" evidence="1">
    <location>
        <begin position="430"/>
        <end position="716"/>
    </location>
</feature>
<feature type="region of interest" description="Disordered" evidence="1">
    <location>
        <begin position="176"/>
        <end position="196"/>
    </location>
</feature>
<reference evidence="2" key="1">
    <citation type="submission" date="2023-11" db="EMBL/GenBank/DDBJ databases">
        <authorList>
            <person name="De Vega J J."/>
            <person name="De Vega J J."/>
        </authorList>
    </citation>
    <scope>NUCLEOTIDE SEQUENCE</scope>
</reference>
<feature type="compositionally biased region" description="Low complexity" evidence="1">
    <location>
        <begin position="352"/>
        <end position="373"/>
    </location>
</feature>
<feature type="compositionally biased region" description="Polar residues" evidence="1">
    <location>
        <begin position="629"/>
        <end position="642"/>
    </location>
</feature>
<feature type="compositionally biased region" description="Polar residues" evidence="1">
    <location>
        <begin position="106"/>
        <end position="121"/>
    </location>
</feature>
<feature type="region of interest" description="Disordered" evidence="1">
    <location>
        <begin position="351"/>
        <end position="416"/>
    </location>
</feature>
<evidence type="ECO:0000256" key="1">
    <source>
        <dbReference type="SAM" id="MobiDB-lite"/>
    </source>
</evidence>
<proteinExistence type="predicted"/>
<feature type="compositionally biased region" description="Low complexity" evidence="1">
    <location>
        <begin position="432"/>
        <end position="457"/>
    </location>
</feature>
<evidence type="ECO:0000313" key="2">
    <source>
        <dbReference type="EMBL" id="CAK5277958.1"/>
    </source>
</evidence>
<dbReference type="Proteomes" id="UP001295794">
    <property type="component" value="Unassembled WGS sequence"/>
</dbReference>
<feature type="compositionally biased region" description="Polar residues" evidence="1">
    <location>
        <begin position="277"/>
        <end position="289"/>
    </location>
</feature>
<feature type="compositionally biased region" description="Pro residues" evidence="1">
    <location>
        <begin position="18"/>
        <end position="49"/>
    </location>
</feature>
<feature type="compositionally biased region" description="Low complexity" evidence="1">
    <location>
        <begin position="94"/>
        <end position="105"/>
    </location>
</feature>